<dbReference type="Gene3D" id="3.40.630.30">
    <property type="match status" value="1"/>
</dbReference>
<proteinExistence type="predicted"/>
<dbReference type="InterPro" id="IPR016181">
    <property type="entry name" value="Acyl_CoA_acyltransferase"/>
</dbReference>
<comment type="caution">
    <text evidence="2">The sequence shown here is derived from an EMBL/GenBank/DDBJ whole genome shotgun (WGS) entry which is preliminary data.</text>
</comment>
<dbReference type="RefSeq" id="WP_205119015.1">
    <property type="nucleotide sequence ID" value="NZ_JAFBCM010000001.1"/>
</dbReference>
<gene>
    <name evidence="2" type="ORF">ACFOUW_27825</name>
</gene>
<dbReference type="EMBL" id="JBHRZH010000031">
    <property type="protein sequence ID" value="MFC3764679.1"/>
    <property type="molecule type" value="Genomic_DNA"/>
</dbReference>
<protein>
    <submittedName>
        <fullName evidence="2">GNAT family N-acetyltransferase</fullName>
    </submittedName>
</protein>
<dbReference type="InterPro" id="IPR000182">
    <property type="entry name" value="GNAT_dom"/>
</dbReference>
<dbReference type="SUPFAM" id="SSF55729">
    <property type="entry name" value="Acyl-CoA N-acyltransferases (Nat)"/>
    <property type="match status" value="1"/>
</dbReference>
<name>A0ABV7YL37_9ACTN</name>
<organism evidence="2 3">
    <name type="scientific">Tenggerimyces flavus</name>
    <dbReference type="NCBI Taxonomy" id="1708749"/>
    <lineage>
        <taxon>Bacteria</taxon>
        <taxon>Bacillati</taxon>
        <taxon>Actinomycetota</taxon>
        <taxon>Actinomycetes</taxon>
        <taxon>Propionibacteriales</taxon>
        <taxon>Nocardioidaceae</taxon>
        <taxon>Tenggerimyces</taxon>
    </lineage>
</organism>
<accession>A0ABV7YL37</accession>
<reference evidence="3" key="1">
    <citation type="journal article" date="2019" name="Int. J. Syst. Evol. Microbiol.">
        <title>The Global Catalogue of Microorganisms (GCM) 10K type strain sequencing project: providing services to taxonomists for standard genome sequencing and annotation.</title>
        <authorList>
            <consortium name="The Broad Institute Genomics Platform"/>
            <consortium name="The Broad Institute Genome Sequencing Center for Infectious Disease"/>
            <person name="Wu L."/>
            <person name="Ma J."/>
        </authorList>
    </citation>
    <scope>NUCLEOTIDE SEQUENCE [LARGE SCALE GENOMIC DNA]</scope>
    <source>
        <strain evidence="3">CGMCC 4.7241</strain>
    </source>
</reference>
<dbReference type="Proteomes" id="UP001595699">
    <property type="component" value="Unassembled WGS sequence"/>
</dbReference>
<sequence length="214" mass="23094">MSELGEIYADVERGVFPPADGAVRFVPPPSERDSVVVAFTAHFVVAADVDEQWARPYVPDGDFTAPLNPPFLYALEQKLGRQVGCIDVALLAPRLEGTPDLHLEQADTSNHARVERSLEHRDDVRTYVTDGAVLTVGRGLAGRWEAAFEVDPTYRGRGLGRRVIEAARHLVPEGASLWCQVSPGNAASLRAVLAAGFQPVGSEAILTAESAPDR</sequence>
<evidence type="ECO:0000313" key="2">
    <source>
        <dbReference type="EMBL" id="MFC3764679.1"/>
    </source>
</evidence>
<evidence type="ECO:0000259" key="1">
    <source>
        <dbReference type="PROSITE" id="PS51186"/>
    </source>
</evidence>
<dbReference type="PROSITE" id="PS51186">
    <property type="entry name" value="GNAT"/>
    <property type="match status" value="1"/>
</dbReference>
<dbReference type="Pfam" id="PF00583">
    <property type="entry name" value="Acetyltransf_1"/>
    <property type="match status" value="1"/>
</dbReference>
<keyword evidence="3" id="KW-1185">Reference proteome</keyword>
<evidence type="ECO:0000313" key="3">
    <source>
        <dbReference type="Proteomes" id="UP001595699"/>
    </source>
</evidence>
<feature type="domain" description="N-acetyltransferase" evidence="1">
    <location>
        <begin position="86"/>
        <end position="214"/>
    </location>
</feature>